<evidence type="ECO:0000313" key="3">
    <source>
        <dbReference type="EMBL" id="KAF7812982.1"/>
    </source>
</evidence>
<dbReference type="InterPro" id="IPR001969">
    <property type="entry name" value="Aspartic_peptidase_AS"/>
</dbReference>
<feature type="compositionally biased region" description="Acidic residues" evidence="1">
    <location>
        <begin position="301"/>
        <end position="311"/>
    </location>
</feature>
<dbReference type="PANTHER" id="PTHR15503:SF22">
    <property type="entry name" value="TRANSPOSON TY3-I GAG POLYPROTEIN"/>
    <property type="match status" value="1"/>
</dbReference>
<keyword evidence="3" id="KW-0378">Hydrolase</keyword>
<keyword evidence="4" id="KW-1185">Reference proteome</keyword>
<feature type="compositionally biased region" description="Low complexity" evidence="1">
    <location>
        <begin position="269"/>
        <end position="280"/>
    </location>
</feature>
<protein>
    <submittedName>
        <fullName evidence="3">Retrotransposon gag domain, Retroviral aspartyl protease</fullName>
    </submittedName>
</protein>
<dbReference type="InterPro" id="IPR032567">
    <property type="entry name" value="RTL1-rel"/>
</dbReference>
<organism evidence="3 4">
    <name type="scientific">Senna tora</name>
    <dbReference type="NCBI Taxonomy" id="362788"/>
    <lineage>
        <taxon>Eukaryota</taxon>
        <taxon>Viridiplantae</taxon>
        <taxon>Streptophyta</taxon>
        <taxon>Embryophyta</taxon>
        <taxon>Tracheophyta</taxon>
        <taxon>Spermatophyta</taxon>
        <taxon>Magnoliopsida</taxon>
        <taxon>eudicotyledons</taxon>
        <taxon>Gunneridae</taxon>
        <taxon>Pentapetalae</taxon>
        <taxon>rosids</taxon>
        <taxon>fabids</taxon>
        <taxon>Fabales</taxon>
        <taxon>Fabaceae</taxon>
        <taxon>Caesalpinioideae</taxon>
        <taxon>Cassia clade</taxon>
        <taxon>Senna</taxon>
    </lineage>
</organism>
<dbReference type="GO" id="GO:0004190">
    <property type="term" value="F:aspartic-type endopeptidase activity"/>
    <property type="evidence" value="ECO:0007669"/>
    <property type="project" value="InterPro"/>
</dbReference>
<sequence length="634" mass="71560">MVETRKSSTILDQPPSEINEQLVALSSKLNTLDSLAADVATLKAQSNQGPHGDGSSGSHDKGKTNQLGDEEHESPWWLKDPSRRHHTKMEFPKFEGGDPRGWVLKAEKYFRYYQTLDDLKVDIAAMYLEGDALDLFAWLNSERTMLYWEELVKALQENYGPAEFQNPYEYLCLVKQGSTVQEYRKEFARRAARVHNWPEHCLLGVFLSGPKEELRSDVRIQKPSTVYKALSLALEYEAKIGPSKHNKESYFASTKKNPNAPWFSKERSSLPPSTAGSSSTNHNSNSMRSWESERQARQADNEEQTNVEYEDPVIAAEETSSDLAEISLHAILGKYQGSTMKIKGTISGKAVLVLIDSGSTHNFIAEKLVKELNLPTQEVSTFGVQIGNGEIVKCNSICKGVHLQLQGLKLVQDCYAFAIGGADMVLGIKWLASLNTVQANWNDMFMIFEWNGKKYKLQGVQHTQSNYVSLQTFQHLANTEPIPTNNLPHQLQPILQHFQTIFTQPNILPPYRTHNHSIPLLPNVKPPNIRPYRCPHYQKDEIESQVAALLATRRPQYSDFMALAIPFSLDFSDLQYDLEKDAYTSQLISSVKQNPEAVPDFNLVQGKLYYKNSRAGRTTFGAGFHAEIPQRTTT</sequence>
<evidence type="ECO:0000256" key="1">
    <source>
        <dbReference type="SAM" id="MobiDB-lite"/>
    </source>
</evidence>
<accession>A0A834T157</accession>
<feature type="compositionally biased region" description="Basic and acidic residues" evidence="1">
    <location>
        <begin position="290"/>
        <end position="300"/>
    </location>
</feature>
<dbReference type="GO" id="GO:0006508">
    <property type="term" value="P:proteolysis"/>
    <property type="evidence" value="ECO:0007669"/>
    <property type="project" value="UniProtKB-KW"/>
</dbReference>
<dbReference type="EMBL" id="JAAIUW010000010">
    <property type="protein sequence ID" value="KAF7812982.1"/>
    <property type="molecule type" value="Genomic_DNA"/>
</dbReference>
<feature type="region of interest" description="Disordered" evidence="1">
    <location>
        <begin position="44"/>
        <end position="79"/>
    </location>
</feature>
<dbReference type="Gene3D" id="2.40.70.10">
    <property type="entry name" value="Acid Proteases"/>
    <property type="match status" value="1"/>
</dbReference>
<keyword evidence="3" id="KW-0645">Protease</keyword>
<feature type="domain" description="Retrotransposon gag" evidence="2">
    <location>
        <begin position="123"/>
        <end position="209"/>
    </location>
</feature>
<dbReference type="Proteomes" id="UP000634136">
    <property type="component" value="Unassembled WGS sequence"/>
</dbReference>
<evidence type="ECO:0000313" key="4">
    <source>
        <dbReference type="Proteomes" id="UP000634136"/>
    </source>
</evidence>
<dbReference type="AlphaFoldDB" id="A0A834T157"/>
<proteinExistence type="predicted"/>
<dbReference type="InterPro" id="IPR005162">
    <property type="entry name" value="Retrotrans_gag_dom"/>
</dbReference>
<gene>
    <name evidence="3" type="ORF">G2W53_033958</name>
</gene>
<dbReference type="PANTHER" id="PTHR15503">
    <property type="entry name" value="LDOC1 RELATED"/>
    <property type="match status" value="1"/>
</dbReference>
<evidence type="ECO:0000259" key="2">
    <source>
        <dbReference type="Pfam" id="PF03732"/>
    </source>
</evidence>
<dbReference type="SUPFAM" id="SSF56672">
    <property type="entry name" value="DNA/RNA polymerases"/>
    <property type="match status" value="1"/>
</dbReference>
<comment type="caution">
    <text evidence="3">The sequence shown here is derived from an EMBL/GenBank/DDBJ whole genome shotgun (WGS) entry which is preliminary data.</text>
</comment>
<dbReference type="SUPFAM" id="SSF50630">
    <property type="entry name" value="Acid proteases"/>
    <property type="match status" value="1"/>
</dbReference>
<dbReference type="Pfam" id="PF08284">
    <property type="entry name" value="RVP_2"/>
    <property type="match status" value="1"/>
</dbReference>
<dbReference type="CDD" id="cd00303">
    <property type="entry name" value="retropepsin_like"/>
    <property type="match status" value="1"/>
</dbReference>
<reference evidence="3" key="1">
    <citation type="submission" date="2020-09" db="EMBL/GenBank/DDBJ databases">
        <title>Genome-Enabled Discovery of Anthraquinone Biosynthesis in Senna tora.</title>
        <authorList>
            <person name="Kang S.-H."/>
            <person name="Pandey R.P."/>
            <person name="Lee C.-M."/>
            <person name="Sim J.-S."/>
            <person name="Jeong J.-T."/>
            <person name="Choi B.-S."/>
            <person name="Jung M."/>
            <person name="Ginzburg D."/>
            <person name="Zhao K."/>
            <person name="Won S.Y."/>
            <person name="Oh T.-J."/>
            <person name="Yu Y."/>
            <person name="Kim N.-H."/>
            <person name="Lee O.R."/>
            <person name="Lee T.-H."/>
            <person name="Bashyal P."/>
            <person name="Kim T.-S."/>
            <person name="Lee W.-H."/>
            <person name="Kawkins C."/>
            <person name="Kim C.-K."/>
            <person name="Kim J.S."/>
            <person name="Ahn B.O."/>
            <person name="Rhee S.Y."/>
            <person name="Sohng J.K."/>
        </authorList>
    </citation>
    <scope>NUCLEOTIDE SEQUENCE</scope>
    <source>
        <tissue evidence="3">Leaf</tissue>
    </source>
</reference>
<dbReference type="InterPro" id="IPR043502">
    <property type="entry name" value="DNA/RNA_pol_sf"/>
</dbReference>
<dbReference type="PROSITE" id="PS00141">
    <property type="entry name" value="ASP_PROTEASE"/>
    <property type="match status" value="1"/>
</dbReference>
<dbReference type="OrthoDB" id="1428943at2759"/>
<dbReference type="Pfam" id="PF03732">
    <property type="entry name" value="Retrotrans_gag"/>
    <property type="match status" value="1"/>
</dbReference>
<feature type="region of interest" description="Disordered" evidence="1">
    <location>
        <begin position="261"/>
        <end position="312"/>
    </location>
</feature>
<name>A0A834T157_9FABA</name>
<dbReference type="InterPro" id="IPR021109">
    <property type="entry name" value="Peptidase_aspartic_dom_sf"/>
</dbReference>